<evidence type="ECO:0000313" key="2">
    <source>
        <dbReference type="EMBL" id="KAJ3491906.1"/>
    </source>
</evidence>
<feature type="compositionally biased region" description="Polar residues" evidence="1">
    <location>
        <begin position="407"/>
        <end position="422"/>
    </location>
</feature>
<dbReference type="AlphaFoldDB" id="A0AAD5VEH3"/>
<feature type="compositionally biased region" description="Low complexity" evidence="1">
    <location>
        <begin position="369"/>
        <end position="396"/>
    </location>
</feature>
<comment type="caution">
    <text evidence="2">The sequence shown here is derived from an EMBL/GenBank/DDBJ whole genome shotgun (WGS) entry which is preliminary data.</text>
</comment>
<feature type="compositionally biased region" description="Polar residues" evidence="1">
    <location>
        <begin position="309"/>
        <end position="341"/>
    </location>
</feature>
<proteinExistence type="predicted"/>
<sequence length="471" mass="50625">MLGIRSVEFQSNNDAAFSNYMNAKTPGRGLLKTPGRTTVKNRAILPENAVYHAGGAMTVHGKGKLAQVHTPFHPATIQARKAAQSAMKPSVIVSRPLGDKTPFPNRQQPPLQTPAPQAAKIAKLSLLEGNAALMQTPGALLLPSARRKSLRARNSESGGRMNFKTPVTGGNHWDVSDDCIEVDTNEAPEEMEGQVEDTDEIEYMPPKLTECPYEPPFDMPDHQYMGRVLLGLAHSFPIDDAAESHYAQDIDDQVNVHDLLKASGAFLQETLELPALDDEDPFFALIGRKPHSNPKAIPASYSSESSRSLATTKASQMTRSSARTVSGSTDSNIPRPASTTPQPHPAAKQTPRPTTSVGVRPTRTALLRQAANSNQKSASSSATTPALTTHTKTPAAGSALHVRKPSESSSALTRQPSTTTASARVRSRVGSVAKVQLNPSLVTKVDDDLWLFKDGGVGLFTNDSNDFRFDV</sequence>
<feature type="region of interest" description="Disordered" evidence="1">
    <location>
        <begin position="151"/>
        <end position="170"/>
    </location>
</feature>
<dbReference type="EMBL" id="JANAWD010000005">
    <property type="protein sequence ID" value="KAJ3491906.1"/>
    <property type="molecule type" value="Genomic_DNA"/>
</dbReference>
<organism evidence="2 3">
    <name type="scientific">Meripilus lineatus</name>
    <dbReference type="NCBI Taxonomy" id="2056292"/>
    <lineage>
        <taxon>Eukaryota</taxon>
        <taxon>Fungi</taxon>
        <taxon>Dikarya</taxon>
        <taxon>Basidiomycota</taxon>
        <taxon>Agaricomycotina</taxon>
        <taxon>Agaricomycetes</taxon>
        <taxon>Polyporales</taxon>
        <taxon>Meripilaceae</taxon>
        <taxon>Meripilus</taxon>
    </lineage>
</organism>
<protein>
    <submittedName>
        <fullName evidence="2">Uncharacterized protein</fullName>
    </submittedName>
</protein>
<accession>A0AAD5VEH3</accession>
<keyword evidence="3" id="KW-1185">Reference proteome</keyword>
<feature type="region of interest" description="Disordered" evidence="1">
    <location>
        <begin position="287"/>
        <end position="426"/>
    </location>
</feature>
<gene>
    <name evidence="2" type="ORF">NLI96_g346</name>
</gene>
<reference evidence="2" key="1">
    <citation type="submission" date="2022-07" db="EMBL/GenBank/DDBJ databases">
        <title>Genome Sequence of Physisporinus lineatus.</title>
        <authorList>
            <person name="Buettner E."/>
        </authorList>
    </citation>
    <scope>NUCLEOTIDE SEQUENCE</scope>
    <source>
        <strain evidence="2">VT162</strain>
    </source>
</reference>
<dbReference type="Proteomes" id="UP001212997">
    <property type="component" value="Unassembled WGS sequence"/>
</dbReference>
<evidence type="ECO:0000313" key="3">
    <source>
        <dbReference type="Proteomes" id="UP001212997"/>
    </source>
</evidence>
<evidence type="ECO:0000256" key="1">
    <source>
        <dbReference type="SAM" id="MobiDB-lite"/>
    </source>
</evidence>
<name>A0AAD5VEH3_9APHY</name>